<evidence type="ECO:0000313" key="3">
    <source>
        <dbReference type="WBParaSite" id="PSAMB.scaffold2832size20975.g19324.t1"/>
    </source>
</evidence>
<keyword evidence="2" id="KW-1185">Reference proteome</keyword>
<dbReference type="InterPro" id="IPR052961">
    <property type="entry name" value="Oxido-Kinase-like_Enzymes"/>
</dbReference>
<reference evidence="3" key="1">
    <citation type="submission" date="2022-11" db="UniProtKB">
        <authorList>
            <consortium name="WormBaseParasite"/>
        </authorList>
    </citation>
    <scope>IDENTIFICATION</scope>
</reference>
<dbReference type="AlphaFoldDB" id="A0A914VYL5"/>
<protein>
    <submittedName>
        <fullName evidence="3">CHK kinase-like domain-containing protein</fullName>
    </submittedName>
</protein>
<name>A0A914VYL5_9BILA</name>
<dbReference type="PANTHER" id="PTHR23020:SF41">
    <property type="entry name" value="AMINOGLYCOSIDE PHOSPHOTRANSFERASE DOMAIN-CONTAINING PROTEIN"/>
    <property type="match status" value="1"/>
</dbReference>
<feature type="domain" description="CHK kinase-like" evidence="1">
    <location>
        <begin position="165"/>
        <end position="358"/>
    </location>
</feature>
<dbReference type="Gene3D" id="3.90.1200.10">
    <property type="match status" value="1"/>
</dbReference>
<dbReference type="InterPro" id="IPR012877">
    <property type="entry name" value="Dhs-27"/>
</dbReference>
<proteinExistence type="predicted"/>
<dbReference type="WBParaSite" id="PSAMB.scaffold2832size20975.g19324.t1">
    <property type="protein sequence ID" value="PSAMB.scaffold2832size20975.g19324.t1"/>
    <property type="gene ID" value="PSAMB.scaffold2832size20975.g19324"/>
</dbReference>
<dbReference type="SMART" id="SM00587">
    <property type="entry name" value="CHK"/>
    <property type="match status" value="1"/>
</dbReference>
<dbReference type="Pfam" id="PF07914">
    <property type="entry name" value="DUF1679"/>
    <property type="match status" value="1"/>
</dbReference>
<organism evidence="2 3">
    <name type="scientific">Plectus sambesii</name>
    <dbReference type="NCBI Taxonomy" id="2011161"/>
    <lineage>
        <taxon>Eukaryota</taxon>
        <taxon>Metazoa</taxon>
        <taxon>Ecdysozoa</taxon>
        <taxon>Nematoda</taxon>
        <taxon>Chromadorea</taxon>
        <taxon>Plectida</taxon>
        <taxon>Plectina</taxon>
        <taxon>Plectoidea</taxon>
        <taxon>Plectidae</taxon>
        <taxon>Plectus</taxon>
    </lineage>
</organism>
<dbReference type="Proteomes" id="UP000887566">
    <property type="component" value="Unplaced"/>
</dbReference>
<dbReference type="InterPro" id="IPR015897">
    <property type="entry name" value="CHK_kinase-like"/>
</dbReference>
<dbReference type="SUPFAM" id="SSF56112">
    <property type="entry name" value="Protein kinase-like (PK-like)"/>
    <property type="match status" value="1"/>
</dbReference>
<dbReference type="InterPro" id="IPR011009">
    <property type="entry name" value="Kinase-like_dom_sf"/>
</dbReference>
<evidence type="ECO:0000259" key="1">
    <source>
        <dbReference type="SMART" id="SM00587"/>
    </source>
</evidence>
<accession>A0A914VYL5</accession>
<evidence type="ECO:0000313" key="2">
    <source>
        <dbReference type="Proteomes" id="UP000887566"/>
    </source>
</evidence>
<sequence length="432" mass="48551">MAPNECNEPAATDSSVGLFGTSVTLECLERRLQDVLDTSATFGAKVSTEQIGYGLGFMSVMVRLKPDWQGEKAEELPKSFAVKIPSTITMESFAKQANWEEKFKDSNAENFDMEEHFKSFAGVLHSAHASEVTFYNMIQKDGLKLKVPKCYLAEHFGPNGENGFLIMEDLGNIATTKPIYETLSVESVKAVLENLAEVHAFSLQNDQWLSNPNLKMTFGKFEKQTSNTLEHMIRNSLDKLKTDHAALFDPLIDRLIEICKEELDFDYTDTIHEKLGLPPVMTHGDLWSNNMMWRKTEDGKGTTGELVAIVDWQLVHPGCIGEDFVRLLCSSAGTGVRREHLEELIQHYHTSLKTKLGKEPPFTVAQIIHAYKHLFRYGALVVLPGLEAFSQADLGMMGTENVEQHRQDVISRAKCLVDDLYEIEDELALEKA</sequence>
<dbReference type="PANTHER" id="PTHR23020">
    <property type="entry name" value="UNCHARACTERIZED NUCLEAR HORMONE RECEPTOR-RELATED"/>
    <property type="match status" value="1"/>
</dbReference>